<dbReference type="PATRIC" id="fig|81857.3.peg.1446"/>
<dbReference type="SUPFAM" id="SSF56281">
    <property type="entry name" value="Metallo-hydrolase/oxidoreductase"/>
    <property type="match status" value="1"/>
</dbReference>
<keyword evidence="1" id="KW-0862">Zinc</keyword>
<dbReference type="Pfam" id="PF12706">
    <property type="entry name" value="Lactamase_B_2"/>
    <property type="match status" value="1"/>
</dbReference>
<feature type="domain" description="Metallo-beta-lactamase" evidence="2">
    <location>
        <begin position="18"/>
        <end position="211"/>
    </location>
</feature>
<dbReference type="AlphaFoldDB" id="A0A0R2FU93"/>
<dbReference type="OrthoDB" id="9794898at2"/>
<sequence length="245" mass="26849">MKVTVLGYLGGYPADNIGTSAYLLESGSYHLLLDCGSGALLNLQHVLDPLQLDAVILSHYHHDHTADVGVLQYYWQLRQGDKKEPVLPIYGSSQDPLNFASLTMQGITQGKAYDPDATLQLGPFKINFLRTVHPVPAYAMRIEEQETGKTLVFTADTAFFDGLVPFSKYADLLMADTNFLADKPGKIWHMTSAQSGELARRAQVGKLLLTHLPQQLDLQVLLDQARTAAGNVPTKLASLGQTIQV</sequence>
<comment type="caution">
    <text evidence="4">The sequence shown here is derived from an EMBL/GenBank/DDBJ whole genome shotgun (WGS) entry which is preliminary data.</text>
</comment>
<evidence type="ECO:0000313" key="4">
    <source>
        <dbReference type="EMBL" id="KRN31937.1"/>
    </source>
</evidence>
<dbReference type="Proteomes" id="UP000051751">
    <property type="component" value="Unassembled WGS sequence"/>
</dbReference>
<dbReference type="PANTHER" id="PTHR46018:SF4">
    <property type="entry name" value="METALLO-HYDROLASE YHFI-RELATED"/>
    <property type="match status" value="1"/>
</dbReference>
<evidence type="ECO:0000313" key="3">
    <source>
        <dbReference type="EMBL" id="KRN28436.1"/>
    </source>
</evidence>
<dbReference type="Proteomes" id="UP000051645">
    <property type="component" value="Unassembled WGS sequence"/>
</dbReference>
<dbReference type="GO" id="GO:0042781">
    <property type="term" value="F:3'-tRNA processing endoribonuclease activity"/>
    <property type="evidence" value="ECO:0007669"/>
    <property type="project" value="TreeGrafter"/>
</dbReference>
<evidence type="ECO:0000256" key="1">
    <source>
        <dbReference type="ARBA" id="ARBA00022833"/>
    </source>
</evidence>
<dbReference type="Gene3D" id="3.60.15.10">
    <property type="entry name" value="Ribonuclease Z/Hydroxyacylglutathione hydrolase-like"/>
    <property type="match status" value="1"/>
</dbReference>
<proteinExistence type="predicted"/>
<organism evidence="4 5">
    <name type="scientific">Lactobacillus selangorensis</name>
    <dbReference type="NCBI Taxonomy" id="81857"/>
    <lineage>
        <taxon>Bacteria</taxon>
        <taxon>Bacillati</taxon>
        <taxon>Bacillota</taxon>
        <taxon>Bacilli</taxon>
        <taxon>Lactobacillales</taxon>
        <taxon>Lactobacillaceae</taxon>
        <taxon>Lactobacillus</taxon>
    </lineage>
</organism>
<accession>A0A0R2FU93</accession>
<evidence type="ECO:0000313" key="6">
    <source>
        <dbReference type="Proteomes" id="UP000051751"/>
    </source>
</evidence>
<dbReference type="SMART" id="SM00849">
    <property type="entry name" value="Lactamase_B"/>
    <property type="match status" value="1"/>
</dbReference>
<evidence type="ECO:0000259" key="2">
    <source>
        <dbReference type="SMART" id="SM00849"/>
    </source>
</evidence>
<dbReference type="PANTHER" id="PTHR46018">
    <property type="entry name" value="ZINC PHOSPHODIESTERASE ELAC PROTEIN 1"/>
    <property type="match status" value="1"/>
</dbReference>
<dbReference type="InterPro" id="IPR001279">
    <property type="entry name" value="Metallo-B-lactamas"/>
</dbReference>
<dbReference type="InterPro" id="IPR036866">
    <property type="entry name" value="RibonucZ/Hydroxyglut_hydro"/>
</dbReference>
<dbReference type="EMBL" id="JQAZ01000003">
    <property type="protein sequence ID" value="KRN31937.1"/>
    <property type="molecule type" value="Genomic_DNA"/>
</dbReference>
<keyword evidence="5" id="KW-1185">Reference proteome</keyword>
<gene>
    <name evidence="3" type="ORF">IV38_GL001436</name>
    <name evidence="4" type="ORF">IV40_GL001223</name>
</gene>
<reference evidence="5 6" key="1">
    <citation type="journal article" date="2015" name="Genome Announc.">
        <title>Expanding the biotechnology potential of lactobacilli through comparative genomics of 213 strains and associated genera.</title>
        <authorList>
            <person name="Sun Z."/>
            <person name="Harris H.M."/>
            <person name="McCann A."/>
            <person name="Guo C."/>
            <person name="Argimon S."/>
            <person name="Zhang W."/>
            <person name="Yang X."/>
            <person name="Jeffery I.B."/>
            <person name="Cooney J.C."/>
            <person name="Kagawa T.F."/>
            <person name="Liu W."/>
            <person name="Song Y."/>
            <person name="Salvetti E."/>
            <person name="Wrobel A."/>
            <person name="Rasinkangas P."/>
            <person name="Parkhill J."/>
            <person name="Rea M.C."/>
            <person name="O'Sullivan O."/>
            <person name="Ritari J."/>
            <person name="Douillard F.P."/>
            <person name="Paul Ross R."/>
            <person name="Yang R."/>
            <person name="Briner A.E."/>
            <person name="Felis G.E."/>
            <person name="de Vos W.M."/>
            <person name="Barrangou R."/>
            <person name="Klaenhammer T.R."/>
            <person name="Caufield P.W."/>
            <person name="Cui Y."/>
            <person name="Zhang H."/>
            <person name="O'Toole P.W."/>
        </authorList>
    </citation>
    <scope>NUCLEOTIDE SEQUENCE [LARGE SCALE GENOMIC DNA]</scope>
    <source>
        <strain evidence="3 6">ATCC BAA-66</strain>
        <strain evidence="4 5">DSM 13344</strain>
    </source>
</reference>
<dbReference type="CDD" id="cd07716">
    <property type="entry name" value="RNaseZ_short-form-like_MBL-fold"/>
    <property type="match status" value="1"/>
</dbReference>
<dbReference type="STRING" id="81857.IV38_GL001436"/>
<protein>
    <submittedName>
        <fullName evidence="4">Metal-dependent hydrolase</fullName>
    </submittedName>
</protein>
<evidence type="ECO:0000313" key="5">
    <source>
        <dbReference type="Proteomes" id="UP000051645"/>
    </source>
</evidence>
<dbReference type="RefSeq" id="WP_057769393.1">
    <property type="nucleotide sequence ID" value="NZ_JQAT01000003.1"/>
</dbReference>
<dbReference type="EMBL" id="JQAT01000003">
    <property type="protein sequence ID" value="KRN28436.1"/>
    <property type="molecule type" value="Genomic_DNA"/>
</dbReference>
<keyword evidence="4" id="KW-0378">Hydrolase</keyword>
<name>A0A0R2FU93_9LACO</name>